<comment type="cofactor">
    <cofactor evidence="1">
        <name>heme</name>
        <dbReference type="ChEBI" id="CHEBI:30413"/>
    </cofactor>
</comment>
<dbReference type="EMBL" id="JAQQWE010000001">
    <property type="protein sequence ID" value="KAK7966855.1"/>
    <property type="molecule type" value="Genomic_DNA"/>
</dbReference>
<keyword evidence="11" id="KW-1185">Reference proteome</keyword>
<keyword evidence="9" id="KW-0472">Membrane</keyword>
<evidence type="ECO:0000313" key="11">
    <source>
        <dbReference type="Proteomes" id="UP001391051"/>
    </source>
</evidence>
<organism evidence="10 11">
    <name type="scientific">Apiospora aurea</name>
    <dbReference type="NCBI Taxonomy" id="335848"/>
    <lineage>
        <taxon>Eukaryota</taxon>
        <taxon>Fungi</taxon>
        <taxon>Dikarya</taxon>
        <taxon>Ascomycota</taxon>
        <taxon>Pezizomycotina</taxon>
        <taxon>Sordariomycetes</taxon>
        <taxon>Xylariomycetidae</taxon>
        <taxon>Amphisphaeriales</taxon>
        <taxon>Apiosporaceae</taxon>
        <taxon>Apiospora</taxon>
    </lineage>
</organism>
<keyword evidence="4 8" id="KW-0479">Metal-binding</keyword>
<evidence type="ECO:0000256" key="5">
    <source>
        <dbReference type="ARBA" id="ARBA00023002"/>
    </source>
</evidence>
<accession>A0ABR1QXQ0</accession>
<protein>
    <recommendedName>
        <fullName evidence="12">Cytochrome P450</fullName>
    </recommendedName>
</protein>
<evidence type="ECO:0008006" key="12">
    <source>
        <dbReference type="Google" id="ProtNLM"/>
    </source>
</evidence>
<name>A0ABR1QXQ0_9PEZI</name>
<evidence type="ECO:0000256" key="6">
    <source>
        <dbReference type="ARBA" id="ARBA00023004"/>
    </source>
</evidence>
<dbReference type="RefSeq" id="XP_066706247.1">
    <property type="nucleotide sequence ID" value="XM_066837354.1"/>
</dbReference>
<evidence type="ECO:0000256" key="1">
    <source>
        <dbReference type="ARBA" id="ARBA00001971"/>
    </source>
</evidence>
<evidence type="ECO:0000256" key="3">
    <source>
        <dbReference type="ARBA" id="ARBA00022617"/>
    </source>
</evidence>
<dbReference type="InterPro" id="IPR001128">
    <property type="entry name" value="Cyt_P450"/>
</dbReference>
<dbReference type="CDD" id="cd11062">
    <property type="entry name" value="CYP58-like"/>
    <property type="match status" value="1"/>
</dbReference>
<evidence type="ECO:0000256" key="7">
    <source>
        <dbReference type="ARBA" id="ARBA00023033"/>
    </source>
</evidence>
<dbReference type="InterPro" id="IPR002401">
    <property type="entry name" value="Cyt_P450_E_grp-I"/>
</dbReference>
<keyword evidence="7 8" id="KW-0503">Monooxygenase</keyword>
<reference evidence="10 11" key="1">
    <citation type="submission" date="2023-01" db="EMBL/GenBank/DDBJ databases">
        <title>Analysis of 21 Apiospora genomes using comparative genomics revels a genus with tremendous synthesis potential of carbohydrate active enzymes and secondary metabolites.</title>
        <authorList>
            <person name="Sorensen T."/>
        </authorList>
    </citation>
    <scope>NUCLEOTIDE SEQUENCE [LARGE SCALE GENOMIC DNA]</scope>
    <source>
        <strain evidence="10 11">CBS 24483</strain>
    </source>
</reference>
<keyword evidence="6 8" id="KW-0408">Iron</keyword>
<comment type="similarity">
    <text evidence="2 8">Belongs to the cytochrome P450 family.</text>
</comment>
<evidence type="ECO:0000256" key="8">
    <source>
        <dbReference type="RuleBase" id="RU000461"/>
    </source>
</evidence>
<dbReference type="Pfam" id="PF00067">
    <property type="entry name" value="p450"/>
    <property type="match status" value="1"/>
</dbReference>
<dbReference type="PROSITE" id="PS00086">
    <property type="entry name" value="CYTOCHROME_P450"/>
    <property type="match status" value="1"/>
</dbReference>
<dbReference type="InterPro" id="IPR017972">
    <property type="entry name" value="Cyt_P450_CS"/>
</dbReference>
<keyword evidence="9" id="KW-1133">Transmembrane helix</keyword>
<dbReference type="Proteomes" id="UP001391051">
    <property type="component" value="Unassembled WGS sequence"/>
</dbReference>
<feature type="transmembrane region" description="Helical" evidence="9">
    <location>
        <begin position="6"/>
        <end position="26"/>
    </location>
</feature>
<evidence type="ECO:0000256" key="4">
    <source>
        <dbReference type="ARBA" id="ARBA00022723"/>
    </source>
</evidence>
<dbReference type="InterPro" id="IPR036396">
    <property type="entry name" value="Cyt_P450_sf"/>
</dbReference>
<evidence type="ECO:0000313" key="10">
    <source>
        <dbReference type="EMBL" id="KAK7966855.1"/>
    </source>
</evidence>
<dbReference type="PANTHER" id="PTHR24305">
    <property type="entry name" value="CYTOCHROME P450"/>
    <property type="match status" value="1"/>
</dbReference>
<keyword evidence="9" id="KW-0812">Transmembrane</keyword>
<evidence type="ECO:0000256" key="2">
    <source>
        <dbReference type="ARBA" id="ARBA00010617"/>
    </source>
</evidence>
<dbReference type="PRINTS" id="PR00463">
    <property type="entry name" value="EP450I"/>
</dbReference>
<gene>
    <name evidence="10" type="ORF">PG986_001132</name>
</gene>
<dbReference type="SUPFAM" id="SSF48264">
    <property type="entry name" value="Cytochrome P450"/>
    <property type="match status" value="1"/>
</dbReference>
<dbReference type="PRINTS" id="PR00385">
    <property type="entry name" value="P450"/>
</dbReference>
<dbReference type="InterPro" id="IPR050121">
    <property type="entry name" value="Cytochrome_P450_monoxygenase"/>
</dbReference>
<evidence type="ECO:0000256" key="9">
    <source>
        <dbReference type="SAM" id="Phobius"/>
    </source>
</evidence>
<dbReference type="PANTHER" id="PTHR24305:SF157">
    <property type="entry name" value="N-ACETYLTRYPTOPHAN 6-HYDROXYLASE IVOC-RELATED"/>
    <property type="match status" value="1"/>
</dbReference>
<dbReference type="Gene3D" id="1.10.630.10">
    <property type="entry name" value="Cytochrome P450"/>
    <property type="match status" value="1"/>
</dbReference>
<sequence length="506" mass="57690">MQNGLLVVLAATPAWILGVCLYRLYFSPLAKFPGPKLAALTGWVETYYDVYKGGQFFFKLKEWHEHYGPIVRINPWEVHISDPDAADIVFAGNSQFNKKIEWSYRFGIPQSAFDTVDHHLHKSRRAALSPFFSKQKIAGIADLIANRSQRLCDRLDNEYKHSGKPVIMDNAFTAYTFDLITAYVFARSDDYLEHPTFCGPFTTAAKSIANTVHMTGHFPWLFTFLQSLPKKWLAASNPHMGEMFTFHEAVENQVKVIKSGDNDAHKHVSHKTVFNELIHSNLPEEEKTVERLRQEGVSVVTGGIETTSTALTKTLFYILNNPAVRDRVCAELQAVFPDPRQTPPLHVLESLPYLSAVINESLRMILGFSQRIIRTSPRAPVVYKDWVIPPGAYFSMTIYFSNFDAQIWEAPHEFWPERWLEDESGRKPRARNGEPLAKYLLTFGRGPRMCVGMNLARAEMIIGLAVVLRRCNMELFETGMETVEMKSDYFIPMVDKESNGVRVIVK</sequence>
<proteinExistence type="inferred from homology"/>
<comment type="caution">
    <text evidence="10">The sequence shown here is derived from an EMBL/GenBank/DDBJ whole genome shotgun (WGS) entry which is preliminary data.</text>
</comment>
<keyword evidence="5 8" id="KW-0560">Oxidoreductase</keyword>
<keyword evidence="3 8" id="KW-0349">Heme</keyword>
<dbReference type="GeneID" id="92070416"/>